<dbReference type="RefSeq" id="WP_209795137.1">
    <property type="nucleotide sequence ID" value="NZ_JAGIKZ010000001.1"/>
</dbReference>
<proteinExistence type="predicted"/>
<name>A0ABS4R999_9BACI</name>
<reference evidence="2 3" key="1">
    <citation type="submission" date="2021-03" db="EMBL/GenBank/DDBJ databases">
        <title>Genomic Encyclopedia of Type Strains, Phase IV (KMG-IV): sequencing the most valuable type-strain genomes for metagenomic binning, comparative biology and taxonomic classification.</title>
        <authorList>
            <person name="Goeker M."/>
        </authorList>
    </citation>
    <scope>NUCLEOTIDE SEQUENCE [LARGE SCALE GENOMIC DNA]</scope>
    <source>
        <strain evidence="2 3">DSM 26675</strain>
    </source>
</reference>
<dbReference type="EMBL" id="JAGIKZ010000001">
    <property type="protein sequence ID" value="MBP2239468.1"/>
    <property type="molecule type" value="Genomic_DNA"/>
</dbReference>
<feature type="transmembrane region" description="Helical" evidence="1">
    <location>
        <begin position="12"/>
        <end position="38"/>
    </location>
</feature>
<keyword evidence="3" id="KW-1185">Reference proteome</keyword>
<evidence type="ECO:0008006" key="4">
    <source>
        <dbReference type="Google" id="ProtNLM"/>
    </source>
</evidence>
<organism evidence="2 3">
    <name type="scientific">Cytobacillus eiseniae</name>
    <dbReference type="NCBI Taxonomy" id="762947"/>
    <lineage>
        <taxon>Bacteria</taxon>
        <taxon>Bacillati</taxon>
        <taxon>Bacillota</taxon>
        <taxon>Bacilli</taxon>
        <taxon>Bacillales</taxon>
        <taxon>Bacillaceae</taxon>
        <taxon>Cytobacillus</taxon>
    </lineage>
</organism>
<dbReference type="Gene3D" id="2.40.50.660">
    <property type="match status" value="1"/>
</dbReference>
<keyword evidence="1" id="KW-1133">Transmembrane helix</keyword>
<evidence type="ECO:0000256" key="1">
    <source>
        <dbReference type="SAM" id="Phobius"/>
    </source>
</evidence>
<gene>
    <name evidence="2" type="ORF">J2Z40_000021</name>
</gene>
<dbReference type="Pfam" id="PF10694">
    <property type="entry name" value="DUF2500"/>
    <property type="match status" value="1"/>
</dbReference>
<sequence length="131" mass="15225">MGMFDSGFGMGFNMFSIMSFIFPFIFVFVFAMIIFTVIKGIKQWSYNNKQPVLDVNAKFITKRTQVNRNAHQDNNHVHHHSSTTYYATFEVDSGDRMEFIVSGNEYGQLAEGDFGKLTFQGTRYLGFERWQ</sequence>
<accession>A0ABS4R999</accession>
<keyword evidence="1" id="KW-0812">Transmembrane</keyword>
<keyword evidence="1" id="KW-0472">Membrane</keyword>
<dbReference type="Proteomes" id="UP001519293">
    <property type="component" value="Unassembled WGS sequence"/>
</dbReference>
<comment type="caution">
    <text evidence="2">The sequence shown here is derived from an EMBL/GenBank/DDBJ whole genome shotgun (WGS) entry which is preliminary data.</text>
</comment>
<protein>
    <recommendedName>
        <fullName evidence="4">DUF2500 domain-containing protein</fullName>
    </recommendedName>
</protein>
<evidence type="ECO:0000313" key="3">
    <source>
        <dbReference type="Proteomes" id="UP001519293"/>
    </source>
</evidence>
<dbReference type="InterPro" id="IPR019635">
    <property type="entry name" value="DUF2500"/>
</dbReference>
<evidence type="ECO:0000313" key="2">
    <source>
        <dbReference type="EMBL" id="MBP2239468.1"/>
    </source>
</evidence>